<evidence type="ECO:0000313" key="1">
    <source>
        <dbReference type="EMBL" id="MEW9490633.1"/>
    </source>
</evidence>
<name>A0ACC6TLF7_9CREN</name>
<reference evidence="1" key="1">
    <citation type="submission" date="2024-07" db="EMBL/GenBank/DDBJ databases">
        <title>Metagenome and Metagenome-Assembled Genomes of Archaea from a hot spring from the geothermal field of Los Azufres, Mexico.</title>
        <authorList>
            <person name="Marin-Paredes R."/>
            <person name="Martinez-Romero E."/>
            <person name="Servin-Garciduenas L.E."/>
        </authorList>
    </citation>
    <scope>NUCLEOTIDE SEQUENCE</scope>
    <source>
        <strain evidence="1">AZ1-454</strain>
    </source>
</reference>
<accession>A0ACC6TLF7</accession>
<dbReference type="Proteomes" id="UP000053480">
    <property type="component" value="Unassembled WGS sequence"/>
</dbReference>
<proteinExistence type="predicted"/>
<protein>
    <submittedName>
        <fullName evidence="1">Signal recognition particle subunit SRP19/SEC65 family protein</fullName>
    </submittedName>
</protein>
<organism evidence="1 2">
    <name type="scientific">Candidatus Aramenus sulfurataquae</name>
    <dbReference type="NCBI Taxonomy" id="1326980"/>
    <lineage>
        <taxon>Archaea</taxon>
        <taxon>Thermoproteota</taxon>
        <taxon>Thermoprotei</taxon>
        <taxon>Sulfolobales</taxon>
        <taxon>Sulfolobaceae</taxon>
        <taxon>Candidatus Aramenus</taxon>
    </lineage>
</organism>
<sequence>MTNRDYEGKKVSIWLAYFVASSRSKGRRYSKKIKVNVTDIINASRELGLNPEYLEKVHPASKIKGVIIVDKLGSKSQTIKKIMEYIQSQPKK</sequence>
<evidence type="ECO:0000313" key="2">
    <source>
        <dbReference type="Proteomes" id="UP000053480"/>
    </source>
</evidence>
<comment type="caution">
    <text evidence="1">The sequence shown here is derived from an EMBL/GenBank/DDBJ whole genome shotgun (WGS) entry which is preliminary data.</text>
</comment>
<dbReference type="EMBL" id="JZWS03000001">
    <property type="protein sequence ID" value="MEW9490633.1"/>
    <property type="molecule type" value="Genomic_DNA"/>
</dbReference>
<gene>
    <name evidence="1" type="ORF">TQ35_0000200</name>
</gene>